<proteinExistence type="predicted"/>
<comment type="caution">
    <text evidence="1">The sequence shown here is derived from an EMBL/GenBank/DDBJ whole genome shotgun (WGS) entry which is preliminary data.</text>
</comment>
<dbReference type="Proteomes" id="UP000326924">
    <property type="component" value="Unassembled WGS sequence"/>
</dbReference>
<dbReference type="EMBL" id="VXIS01000354">
    <property type="protein sequence ID" value="KAA8894252.1"/>
    <property type="molecule type" value="Genomic_DNA"/>
</dbReference>
<keyword evidence="2" id="KW-1185">Reference proteome</keyword>
<dbReference type="AlphaFoldDB" id="A0A5J5EF34"/>
<accession>A0A5J5EF34</accession>
<gene>
    <name evidence="1" type="ORF">FN846DRAFT_432610</name>
</gene>
<sequence>MPLRSLIAYWMHSVYIALAARNLHDRENHPSSIGRIIGSIYDNESRLKLKIGTAATRSNSLDCSSEPSSWIWISTGGEVTCSTHPNSGTGNSIPFPGSHSYLCSAQVESRRSMYAGFTAIKRQPRARHLLSRWHLPSALCTRIRSSGGSPTSIIYSDRDRQHLLCNIHSVQMLLTWESGKKYSTIHVAHHRRRSRSRRWALLFR</sequence>
<evidence type="ECO:0000313" key="1">
    <source>
        <dbReference type="EMBL" id="KAA8894252.1"/>
    </source>
</evidence>
<name>A0A5J5EF34_9PEZI</name>
<organism evidence="1 2">
    <name type="scientific">Sphaerosporella brunnea</name>
    <dbReference type="NCBI Taxonomy" id="1250544"/>
    <lineage>
        <taxon>Eukaryota</taxon>
        <taxon>Fungi</taxon>
        <taxon>Dikarya</taxon>
        <taxon>Ascomycota</taxon>
        <taxon>Pezizomycotina</taxon>
        <taxon>Pezizomycetes</taxon>
        <taxon>Pezizales</taxon>
        <taxon>Pyronemataceae</taxon>
        <taxon>Sphaerosporella</taxon>
    </lineage>
</organism>
<evidence type="ECO:0000313" key="2">
    <source>
        <dbReference type="Proteomes" id="UP000326924"/>
    </source>
</evidence>
<protein>
    <submittedName>
        <fullName evidence="1">Uncharacterized protein</fullName>
    </submittedName>
</protein>
<dbReference type="InParanoid" id="A0A5J5EF34"/>
<reference evidence="1 2" key="1">
    <citation type="submission" date="2019-09" db="EMBL/GenBank/DDBJ databases">
        <title>Draft genome of the ectomycorrhizal ascomycete Sphaerosporella brunnea.</title>
        <authorList>
            <consortium name="DOE Joint Genome Institute"/>
            <person name="Benucci G.M."/>
            <person name="Marozzi G."/>
            <person name="Antonielli L."/>
            <person name="Sanchez S."/>
            <person name="Marco P."/>
            <person name="Wang X."/>
            <person name="Falini L.B."/>
            <person name="Barry K."/>
            <person name="Haridas S."/>
            <person name="Lipzen A."/>
            <person name="Labutti K."/>
            <person name="Grigoriev I.V."/>
            <person name="Murat C."/>
            <person name="Martin F."/>
            <person name="Albertini E."/>
            <person name="Donnini D."/>
            <person name="Bonito G."/>
        </authorList>
    </citation>
    <scope>NUCLEOTIDE SEQUENCE [LARGE SCALE GENOMIC DNA]</scope>
    <source>
        <strain evidence="1 2">Sb_GMNB300</strain>
    </source>
</reference>